<name>A0ABX7XQR3_9BACT</name>
<protein>
    <submittedName>
        <fullName evidence="1">Uncharacterized protein</fullName>
    </submittedName>
</protein>
<dbReference type="Proteomes" id="UP000682195">
    <property type="component" value="Chromosome 1"/>
</dbReference>
<keyword evidence="2" id="KW-1185">Reference proteome</keyword>
<accession>A0ABX7XQR3</accession>
<reference evidence="1 2" key="1">
    <citation type="submission" date="2021-03" db="EMBL/GenBank/DDBJ databases">
        <title>Human Oral Microbial Genomes.</title>
        <authorList>
            <person name="Johnston C.D."/>
            <person name="Chen T."/>
            <person name="Dewhirst F.E."/>
        </authorList>
    </citation>
    <scope>NUCLEOTIDE SEQUENCE [LARGE SCALE GENOMIC DNA]</scope>
    <source>
        <strain evidence="1 2">F0054</strain>
    </source>
</reference>
<evidence type="ECO:0000313" key="2">
    <source>
        <dbReference type="Proteomes" id="UP000682195"/>
    </source>
</evidence>
<dbReference type="RefSeq" id="WP_211807992.1">
    <property type="nucleotide sequence ID" value="NZ_CP072361.1"/>
</dbReference>
<gene>
    <name evidence="1" type="ORF">J5A58_03175</name>
</gene>
<dbReference type="EMBL" id="CP072361">
    <property type="protein sequence ID" value="QUB76004.1"/>
    <property type="molecule type" value="Genomic_DNA"/>
</dbReference>
<sequence length="93" mass="10625">MSNKDHVKYTDIAVELMCHALYRYGFKSVDSITAANAIRKYYGVDINRTASLSENGFHKFVFPGGDAKERVRQSKMLSDGYTFFNNTIFILKT</sequence>
<organism evidence="1 2">
    <name type="scientific">Prevotella melaninogenica</name>
    <dbReference type="NCBI Taxonomy" id="28132"/>
    <lineage>
        <taxon>Bacteria</taxon>
        <taxon>Pseudomonadati</taxon>
        <taxon>Bacteroidota</taxon>
        <taxon>Bacteroidia</taxon>
        <taxon>Bacteroidales</taxon>
        <taxon>Prevotellaceae</taxon>
        <taxon>Prevotella</taxon>
    </lineage>
</organism>
<evidence type="ECO:0000313" key="1">
    <source>
        <dbReference type="EMBL" id="QUB76004.1"/>
    </source>
</evidence>
<proteinExistence type="predicted"/>